<dbReference type="RefSeq" id="WP_263036522.1">
    <property type="nucleotide sequence ID" value="NZ_JAOTPL010000001.1"/>
</dbReference>
<dbReference type="NCBIfam" id="NF040945">
    <property type="entry name" value="CCC_membrane"/>
    <property type="match status" value="1"/>
</dbReference>
<feature type="transmembrane region" description="Helical" evidence="1">
    <location>
        <begin position="96"/>
        <end position="121"/>
    </location>
</feature>
<dbReference type="AlphaFoldDB" id="A0AAE3IJU5"/>
<evidence type="ECO:0000313" key="3">
    <source>
        <dbReference type="Proteomes" id="UP001209317"/>
    </source>
</evidence>
<proteinExistence type="predicted"/>
<name>A0AAE3IJU5_9BACT</name>
<keyword evidence="1" id="KW-0812">Transmembrane</keyword>
<feature type="transmembrane region" description="Helical" evidence="1">
    <location>
        <begin position="39"/>
        <end position="66"/>
    </location>
</feature>
<keyword evidence="1" id="KW-0472">Membrane</keyword>
<reference evidence="2" key="1">
    <citation type="submission" date="2022-10" db="EMBL/GenBank/DDBJ databases">
        <authorList>
            <person name="Kim H.S."/>
            <person name="Kim J.-S."/>
            <person name="Suh M.K."/>
            <person name="Eom M.K."/>
            <person name="Lee J.-S."/>
        </authorList>
    </citation>
    <scope>NUCLEOTIDE SEQUENCE</scope>
    <source>
        <strain evidence="2">LIP-5</strain>
    </source>
</reference>
<evidence type="ECO:0000256" key="1">
    <source>
        <dbReference type="SAM" id="Phobius"/>
    </source>
</evidence>
<gene>
    <name evidence="2" type="ORF">OD355_00735</name>
</gene>
<dbReference type="InterPro" id="IPR011655">
    <property type="entry name" value="MpPF26"/>
</dbReference>
<dbReference type="Proteomes" id="UP001209317">
    <property type="component" value="Unassembled WGS sequence"/>
</dbReference>
<accession>A0AAE3IJU5</accession>
<sequence>MYPENQQNPQNTFQPQQNTAFPPEGHNAFPAPLPNATTILVLGIVSIVTACCCYGIVGVIIGAIALSMAGKAKHLYASNPGAYAPTSMSTVNTGRICAIIGLVIGVLAVIAYVAVIAMYGVEVLTNPEMLREIMQGT</sequence>
<comment type="caution">
    <text evidence="2">The sequence shown here is derived from an EMBL/GenBank/DDBJ whole genome shotgun (WGS) entry which is preliminary data.</text>
</comment>
<organism evidence="2 3">
    <name type="scientific">Haoranjiania flava</name>
    <dbReference type="NCBI Taxonomy" id="1856322"/>
    <lineage>
        <taxon>Bacteria</taxon>
        <taxon>Pseudomonadati</taxon>
        <taxon>Bacteroidota</taxon>
        <taxon>Chitinophagia</taxon>
        <taxon>Chitinophagales</taxon>
        <taxon>Chitinophagaceae</taxon>
        <taxon>Haoranjiania</taxon>
    </lineage>
</organism>
<dbReference type="EMBL" id="JAOTPL010000001">
    <property type="protein sequence ID" value="MCU7693034.1"/>
    <property type="molecule type" value="Genomic_DNA"/>
</dbReference>
<protein>
    <submittedName>
        <fullName evidence="2">CCC motif membrane protein</fullName>
    </submittedName>
</protein>
<evidence type="ECO:0000313" key="2">
    <source>
        <dbReference type="EMBL" id="MCU7693034.1"/>
    </source>
</evidence>
<keyword evidence="3" id="KW-1185">Reference proteome</keyword>
<keyword evidence="1" id="KW-1133">Transmembrane helix</keyword>
<dbReference type="Pfam" id="PF07666">
    <property type="entry name" value="MpPF26"/>
    <property type="match status" value="1"/>
</dbReference>